<dbReference type="AlphaFoldDB" id="A0A2P1PR16"/>
<sequence length="711" mass="78477">MPLSRPDAFTMSIQGGMLEALGINMYTTLGKCLVEFVANAYDAESPIVEITVPVEDIAVARKRVRDSAKSASESDTDPAGNDVAHHRSRVLLMALPEAIKVTIRDKGHGMTPAQIEQIFLPINRKRRLDAAGLETNVRTETSKRYAMGRKGLGKLAGFGSAECVTIETKRAGQDFATRFEMHFAKLAKATNLTATQLPAQYIDGLPPSLQYTQVELSGLKCDAVRNNVDSIRNTIAEAFFGIPATEFDIRLNGEPVELPAADYEFIHPVGGDAEGFSTATVSIDLMAPLEFKYQVKFRRMGSHLPAAKRGARIYCNGRLAAGPTLLDLPTGMHNFHAQSYMECIVVADDLDRFGVDIINTNRTNLRQDSELVEKFLGLITEIMKAAIAAHSKFRDKQAETEIDSNPNSQMLSKIAAQLPSRTRSATKKLITTMAARHGVDSEEFRTIVPLVLNAANATEVLLRLSELGTHPETIGRVAKELRELAAIEKSDALKLYRARRDGIRALIALEIEGAEHWRKIGSEKQLHELFKAQPWLVRPEWIRPIVSDMDMSKVVSKIAQCLSIDCHADVSSSIQDLKRPDLVFLLGTGTDPRNVVVVELKSPSLPLAYEHLEQLKSYLSKVNDFLETEYPGKPVSVTGILIGAMPDSNSRAEGSKRLLREIKKRGPSEEWEVIGLIDLIERARAIHLGAIEALERDERDDEQVTPGTDAT</sequence>
<dbReference type="InterPro" id="IPR036890">
    <property type="entry name" value="HATPase_C_sf"/>
</dbReference>
<dbReference type="Proteomes" id="UP000241074">
    <property type="component" value="Chromosome"/>
</dbReference>
<keyword evidence="2" id="KW-1185">Reference proteome</keyword>
<reference evidence="1 2" key="2">
    <citation type="submission" date="2018-03" db="EMBL/GenBank/DDBJ databases">
        <authorList>
            <person name="Keele B.F."/>
        </authorList>
    </citation>
    <scope>NUCLEOTIDE SEQUENCE [LARGE SCALE GENOMIC DNA]</scope>
    <source>
        <strain evidence="1 2">D13</strain>
    </source>
</reference>
<evidence type="ECO:0000313" key="2">
    <source>
        <dbReference type="Proteomes" id="UP000241074"/>
    </source>
</evidence>
<evidence type="ECO:0008006" key="3">
    <source>
        <dbReference type="Google" id="ProtNLM"/>
    </source>
</evidence>
<gene>
    <name evidence="1" type="ORF">C7S18_08650</name>
</gene>
<proteinExistence type="predicted"/>
<dbReference type="Pfam" id="PF13589">
    <property type="entry name" value="HATPase_c_3"/>
    <property type="match status" value="1"/>
</dbReference>
<evidence type="ECO:0000313" key="1">
    <source>
        <dbReference type="EMBL" id="AVP97258.1"/>
    </source>
</evidence>
<name>A0A2P1PR16_9GAMM</name>
<dbReference type="KEGG" id="xba:C7S18_08650"/>
<dbReference type="RefSeq" id="WP_106891182.1">
    <property type="nucleotide sequence ID" value="NZ_CP027860.1"/>
</dbReference>
<dbReference type="SUPFAM" id="SSF55874">
    <property type="entry name" value="ATPase domain of HSP90 chaperone/DNA topoisomerase II/histidine kinase"/>
    <property type="match status" value="1"/>
</dbReference>
<dbReference type="REBASE" id="248073">
    <property type="entry name" value="XbaD13ORF8645P"/>
</dbReference>
<dbReference type="Gene3D" id="3.30.565.10">
    <property type="entry name" value="Histidine kinase-like ATPase, C-terminal domain"/>
    <property type="match status" value="1"/>
</dbReference>
<organism evidence="1 2">
    <name type="scientific">Ahniella affigens</name>
    <dbReference type="NCBI Taxonomy" id="2021234"/>
    <lineage>
        <taxon>Bacteria</taxon>
        <taxon>Pseudomonadati</taxon>
        <taxon>Pseudomonadota</taxon>
        <taxon>Gammaproteobacteria</taxon>
        <taxon>Lysobacterales</taxon>
        <taxon>Rhodanobacteraceae</taxon>
        <taxon>Ahniella</taxon>
    </lineage>
</organism>
<accession>A0A2P1PR16</accession>
<dbReference type="EMBL" id="CP027860">
    <property type="protein sequence ID" value="AVP97258.1"/>
    <property type="molecule type" value="Genomic_DNA"/>
</dbReference>
<reference evidence="1 2" key="1">
    <citation type="submission" date="2018-03" db="EMBL/GenBank/DDBJ databases">
        <title>Ahniella affigens gen. nov., sp. nov., a gammaproteobacterium isolated from sandy soil near a stream.</title>
        <authorList>
            <person name="Ko Y."/>
            <person name="Kim J.-H."/>
        </authorList>
    </citation>
    <scope>NUCLEOTIDE SEQUENCE [LARGE SCALE GENOMIC DNA]</scope>
    <source>
        <strain evidence="1 2">D13</strain>
    </source>
</reference>
<protein>
    <recommendedName>
        <fullName evidence="3">ATP-binding protein</fullName>
    </recommendedName>
</protein>